<comment type="caution">
    <text evidence="2">The sequence shown here is derived from an EMBL/GenBank/DDBJ whole genome shotgun (WGS) entry which is preliminary data.</text>
</comment>
<evidence type="ECO:0000313" key="3">
    <source>
        <dbReference type="Proteomes" id="UP001138500"/>
    </source>
</evidence>
<accession>A0A9W7SRW4</accession>
<dbReference type="EMBL" id="RIBY02001879">
    <property type="protein sequence ID" value="KAH9827442.1"/>
    <property type="molecule type" value="Genomic_DNA"/>
</dbReference>
<dbReference type="Proteomes" id="UP001138500">
    <property type="component" value="Unassembled WGS sequence"/>
</dbReference>
<reference evidence="2 3" key="2">
    <citation type="journal article" date="2021" name="Curr. Genet.">
        <title>Genetic response to nitrogen starvation in the aggressive Eucalyptus foliar pathogen Teratosphaeria destructans.</title>
        <authorList>
            <person name="Havenga M."/>
            <person name="Wingfield B.D."/>
            <person name="Wingfield M.J."/>
            <person name="Dreyer L.L."/>
            <person name="Roets F."/>
            <person name="Aylward J."/>
        </authorList>
    </citation>
    <scope>NUCLEOTIDE SEQUENCE [LARGE SCALE GENOMIC DNA]</scope>
    <source>
        <strain evidence="2">CMW44962</strain>
    </source>
</reference>
<evidence type="ECO:0000313" key="2">
    <source>
        <dbReference type="EMBL" id="KAH9827442.1"/>
    </source>
</evidence>
<gene>
    <name evidence="2" type="ORF">Tdes44962_MAKER02889</name>
</gene>
<feature type="region of interest" description="Disordered" evidence="1">
    <location>
        <begin position="135"/>
        <end position="154"/>
    </location>
</feature>
<keyword evidence="3" id="KW-1185">Reference proteome</keyword>
<evidence type="ECO:0000256" key="1">
    <source>
        <dbReference type="SAM" id="MobiDB-lite"/>
    </source>
</evidence>
<proteinExistence type="predicted"/>
<organism evidence="2 3">
    <name type="scientific">Teratosphaeria destructans</name>
    <dbReference type="NCBI Taxonomy" id="418781"/>
    <lineage>
        <taxon>Eukaryota</taxon>
        <taxon>Fungi</taxon>
        <taxon>Dikarya</taxon>
        <taxon>Ascomycota</taxon>
        <taxon>Pezizomycotina</taxon>
        <taxon>Dothideomycetes</taxon>
        <taxon>Dothideomycetidae</taxon>
        <taxon>Mycosphaerellales</taxon>
        <taxon>Teratosphaeriaceae</taxon>
        <taxon>Teratosphaeria</taxon>
    </lineage>
</organism>
<dbReference type="AlphaFoldDB" id="A0A9W7SRW4"/>
<protein>
    <submittedName>
        <fullName evidence="2">Uncharacterized protein</fullName>
    </submittedName>
</protein>
<reference evidence="2 3" key="1">
    <citation type="journal article" date="2018" name="IMA Fungus">
        <title>IMA Genome-F 10: Nine draft genome sequences of Claviceps purpurea s.lat., including C. arundinis, C. humidiphila, and C. cf. spartinae, pseudomolecules for the pitch canker pathogen Fusarium circinatum, draft genome of Davidsoniella eucalypti, Grosmannia galeiformis, Quambalaria eucalypti, and Teratosphaeria destructans.</title>
        <authorList>
            <person name="Wingfield B.D."/>
            <person name="Liu M."/>
            <person name="Nguyen H.D."/>
            <person name="Lane F.A."/>
            <person name="Morgan S.W."/>
            <person name="De Vos L."/>
            <person name="Wilken P.M."/>
            <person name="Duong T.A."/>
            <person name="Aylward J."/>
            <person name="Coetzee M.P."/>
            <person name="Dadej K."/>
            <person name="De Beer Z.W."/>
            <person name="Findlay W."/>
            <person name="Havenga M."/>
            <person name="Kolarik M."/>
            <person name="Menzies J.G."/>
            <person name="Naidoo K."/>
            <person name="Pochopski O."/>
            <person name="Shoukouhi P."/>
            <person name="Santana Q.C."/>
            <person name="Seifert K.A."/>
            <person name="Soal N."/>
            <person name="Steenkamp E.T."/>
            <person name="Tatham C.T."/>
            <person name="van der Nest M.A."/>
            <person name="Wingfield M.J."/>
        </authorList>
    </citation>
    <scope>NUCLEOTIDE SEQUENCE [LARGE SCALE GENOMIC DNA]</scope>
    <source>
        <strain evidence="2">CMW44962</strain>
    </source>
</reference>
<feature type="region of interest" description="Disordered" evidence="1">
    <location>
        <begin position="307"/>
        <end position="331"/>
    </location>
</feature>
<dbReference type="OrthoDB" id="5411773at2759"/>
<name>A0A9W7SRW4_9PEZI</name>
<sequence length="534" mass="60277">MHLMALSSQSQSQNDAVPVTYRQANLLPGQLLDQATVCLEEQLYSSAFQFLSASLTSGNDSTQPAQIPLPQHFALAATLSVHPAFTTRSNNKDKHAAADDALRYLDYARRLVGAQQAGLGNAFVYVPKTVQRTIKRQMRSRNSDQHSTDDDEESLTSIRSVFAHEESLWQNAEDFWAVLGWALNCSVVHRARWERWRPFLEFMLDVLEADLDVGIRDRSGHESLLATYLSPIGEGRNNKRRLMRSILADGKAKAMGEFGEVWKDETKAPKLKREDEAVGSKKRKLDLENEDYGDYFDDSEAEDVMTSSVVAGGRGRRGRRSGDATENEPLHSLTANDELTGLHSLGGISSINIRRRILAALFKYCYYNPTSFLDTEELLDIYTEFIRPLPLAVFQQFACPARRWLGPHEQSSLDQMLLRPLISSAAPEYDENRLTQKDLERHYAPFPANTTGWVDNAKVSLLVEDLLRLLWRTGGLTYNKKLRAAVTEGVKTRNERALWDARKKTGLRVVEDRNAKLVLESSGKRMVALLDMLE</sequence>